<feature type="region of interest" description="Disordered" evidence="7">
    <location>
        <begin position="82"/>
        <end position="410"/>
    </location>
</feature>
<evidence type="ECO:0000313" key="9">
    <source>
        <dbReference type="EMBL" id="KAG0646827.1"/>
    </source>
</evidence>
<feature type="compositionally biased region" description="Basic and acidic residues" evidence="7">
    <location>
        <begin position="346"/>
        <end position="358"/>
    </location>
</feature>
<dbReference type="InterPro" id="IPR040666">
    <property type="entry name" value="Atg29_N"/>
</dbReference>
<evidence type="ECO:0000256" key="2">
    <source>
        <dbReference type="ARBA" id="ARBA00010082"/>
    </source>
</evidence>
<dbReference type="EMBL" id="VNKQ01000014">
    <property type="protein sequence ID" value="KAG0646827.1"/>
    <property type="molecule type" value="Genomic_DNA"/>
</dbReference>
<dbReference type="PANTHER" id="PTHR40012">
    <property type="entry name" value="AUTOPHAGY-RELATED PROTEIN 29"/>
    <property type="match status" value="1"/>
</dbReference>
<feature type="compositionally biased region" description="Low complexity" evidence="7">
    <location>
        <begin position="90"/>
        <end position="100"/>
    </location>
</feature>
<organism evidence="9 10">
    <name type="scientific">Hyphodiscus hymeniophilus</name>
    <dbReference type="NCBI Taxonomy" id="353542"/>
    <lineage>
        <taxon>Eukaryota</taxon>
        <taxon>Fungi</taxon>
        <taxon>Dikarya</taxon>
        <taxon>Ascomycota</taxon>
        <taxon>Pezizomycotina</taxon>
        <taxon>Leotiomycetes</taxon>
        <taxon>Helotiales</taxon>
        <taxon>Hyphodiscaceae</taxon>
        <taxon>Hyphodiscus</taxon>
    </lineage>
</organism>
<reference evidence="9" key="1">
    <citation type="submission" date="2019-07" db="EMBL/GenBank/DDBJ databases">
        <title>Hyphodiscus hymeniophilus genome sequencing and assembly.</title>
        <authorList>
            <person name="Kramer G."/>
            <person name="Nodwell J."/>
        </authorList>
    </citation>
    <scope>NUCLEOTIDE SEQUENCE</scope>
    <source>
        <strain evidence="9">ATCC 34498</strain>
    </source>
</reference>
<protein>
    <recommendedName>
        <fullName evidence="3">Autophagy-related protein 29</fullName>
    </recommendedName>
</protein>
<evidence type="ECO:0000256" key="7">
    <source>
        <dbReference type="SAM" id="MobiDB-lite"/>
    </source>
</evidence>
<dbReference type="GO" id="GO:0000407">
    <property type="term" value="C:phagophore assembly site"/>
    <property type="evidence" value="ECO:0007669"/>
    <property type="project" value="UniProtKB-SubCell"/>
</dbReference>
<evidence type="ECO:0000256" key="3">
    <source>
        <dbReference type="ARBA" id="ARBA00013784"/>
    </source>
</evidence>
<evidence type="ECO:0000313" key="10">
    <source>
        <dbReference type="Proteomes" id="UP000785200"/>
    </source>
</evidence>
<dbReference type="InterPro" id="IPR039113">
    <property type="entry name" value="ATG29"/>
</dbReference>
<evidence type="ECO:0000256" key="5">
    <source>
        <dbReference type="ARBA" id="ARBA00022927"/>
    </source>
</evidence>
<dbReference type="OrthoDB" id="10259236at2759"/>
<accession>A0A9P7AUI9</accession>
<keyword evidence="6" id="KW-0072">Autophagy</keyword>
<dbReference type="AlphaFoldDB" id="A0A9P7AUI9"/>
<comment type="caution">
    <text evidence="9">The sequence shown here is derived from an EMBL/GenBank/DDBJ whole genome shotgun (WGS) entry which is preliminary data.</text>
</comment>
<keyword evidence="10" id="KW-1185">Reference proteome</keyword>
<dbReference type="Proteomes" id="UP000785200">
    <property type="component" value="Unassembled WGS sequence"/>
</dbReference>
<name>A0A9P7AUI9_9HELO</name>
<keyword evidence="5" id="KW-0653">Protein transport</keyword>
<dbReference type="Pfam" id="PF18388">
    <property type="entry name" value="ATG29_N"/>
    <property type="match status" value="1"/>
</dbReference>
<comment type="subcellular location">
    <subcellularLocation>
        <location evidence="1">Preautophagosomal structure</location>
    </subcellularLocation>
</comment>
<evidence type="ECO:0000256" key="1">
    <source>
        <dbReference type="ARBA" id="ARBA00004329"/>
    </source>
</evidence>
<dbReference type="PANTHER" id="PTHR40012:SF1">
    <property type="entry name" value="AUTOPHAGY-RELATED PROTEIN 29"/>
    <property type="match status" value="1"/>
</dbReference>
<feature type="compositionally biased region" description="Low complexity" evidence="7">
    <location>
        <begin position="302"/>
        <end position="322"/>
    </location>
</feature>
<feature type="compositionally biased region" description="Low complexity" evidence="7">
    <location>
        <begin position="359"/>
        <end position="369"/>
    </location>
</feature>
<evidence type="ECO:0000256" key="6">
    <source>
        <dbReference type="ARBA" id="ARBA00023006"/>
    </source>
</evidence>
<comment type="similarity">
    <text evidence="2">Belongs to the ATG29 family.</text>
</comment>
<sequence>MICRLKFPYKLTLQVEWDAVKEKALWKILSKASKNSDIDYKADTNIIRAIKFDVPLPFLLQQTAWIYERQLVQVRAQMRKVGQPKGGGSAAPSPVPGSTSESAGAVGEAMKRTGSGGGIRGASALSTRRDSPVPRTDGATGLGLVSGRVGAPPISRNSSANTTVTSRNIPQTPISPRPAAAALHRPTNITPPKASHAPTSQSAQSSSPASSSSEASSSDSGPAASRILRRPRFSNKLRQSEDDDDDEEDEPAFMPVSTTGTSGHDPSATLRGDPRNSGQKRPVGAHRKSMEVVQKHQRGKNSQTSDSSASSTAPAALPRRGGPAVGKDGGRIGGGRGMTGPLSPKRTAELSGRGREGSEGSPSMGSSFSDLDDASVTQSALEEALASNMQHGGMASRMSTISQALRSKYL</sequence>
<feature type="compositionally biased region" description="Low complexity" evidence="7">
    <location>
        <begin position="194"/>
        <end position="225"/>
    </location>
</feature>
<keyword evidence="4" id="KW-0813">Transport</keyword>
<feature type="compositionally biased region" description="Polar residues" evidence="7">
    <location>
        <begin position="155"/>
        <end position="174"/>
    </location>
</feature>
<proteinExistence type="inferred from homology"/>
<dbReference type="InterPro" id="IPR039362">
    <property type="entry name" value="ATG29_sf"/>
</dbReference>
<dbReference type="GO" id="GO:0000045">
    <property type="term" value="P:autophagosome assembly"/>
    <property type="evidence" value="ECO:0007669"/>
    <property type="project" value="InterPro"/>
</dbReference>
<feature type="domain" description="Atg29 N-terminal" evidence="8">
    <location>
        <begin position="14"/>
        <end position="41"/>
    </location>
</feature>
<feature type="compositionally biased region" description="Acidic residues" evidence="7">
    <location>
        <begin position="241"/>
        <end position="251"/>
    </location>
</feature>
<feature type="compositionally biased region" description="Polar residues" evidence="7">
    <location>
        <begin position="397"/>
        <end position="410"/>
    </location>
</feature>
<dbReference type="GO" id="GO:0015031">
    <property type="term" value="P:protein transport"/>
    <property type="evidence" value="ECO:0007669"/>
    <property type="project" value="UniProtKB-KW"/>
</dbReference>
<gene>
    <name evidence="9" type="ORF">D0Z07_6090</name>
</gene>
<dbReference type="Gene3D" id="1.10.10.2570">
    <property type="match status" value="1"/>
</dbReference>
<evidence type="ECO:0000259" key="8">
    <source>
        <dbReference type="Pfam" id="PF18388"/>
    </source>
</evidence>
<evidence type="ECO:0000256" key="4">
    <source>
        <dbReference type="ARBA" id="ARBA00022448"/>
    </source>
</evidence>